<feature type="region of interest" description="Disordered" evidence="7">
    <location>
        <begin position="80"/>
        <end position="176"/>
    </location>
</feature>
<dbReference type="AlphaFoldDB" id="A0A917AWS1"/>
<keyword evidence="3 6" id="KW-0808">Transferase</keyword>
<dbReference type="Pfam" id="PF00364">
    <property type="entry name" value="Biotin_lipoyl"/>
    <property type="match status" value="1"/>
</dbReference>
<dbReference type="Gene3D" id="2.40.50.100">
    <property type="match status" value="1"/>
</dbReference>
<dbReference type="Pfam" id="PF02817">
    <property type="entry name" value="E3_binding"/>
    <property type="match status" value="1"/>
</dbReference>
<dbReference type="GO" id="GO:0016407">
    <property type="term" value="F:acetyltransferase activity"/>
    <property type="evidence" value="ECO:0007669"/>
    <property type="project" value="TreeGrafter"/>
</dbReference>
<evidence type="ECO:0000256" key="6">
    <source>
        <dbReference type="RuleBase" id="RU003423"/>
    </source>
</evidence>
<evidence type="ECO:0000256" key="5">
    <source>
        <dbReference type="ARBA" id="ARBA00023315"/>
    </source>
</evidence>
<feature type="domain" description="Lipoyl-binding" evidence="8">
    <location>
        <begin position="2"/>
        <end position="77"/>
    </location>
</feature>
<protein>
    <recommendedName>
        <fullName evidence="6">Dihydrolipoamide acetyltransferase component of pyruvate dehydrogenase complex</fullName>
        <ecNumber evidence="6">2.3.1.-</ecNumber>
    </recommendedName>
</protein>
<proteinExistence type="inferred from homology"/>
<dbReference type="GO" id="GO:0005737">
    <property type="term" value="C:cytoplasm"/>
    <property type="evidence" value="ECO:0007669"/>
    <property type="project" value="TreeGrafter"/>
</dbReference>
<evidence type="ECO:0000259" key="8">
    <source>
        <dbReference type="PROSITE" id="PS50968"/>
    </source>
</evidence>
<comment type="caution">
    <text evidence="10">The sequence shown here is derived from an EMBL/GenBank/DDBJ whole genome shotgun (WGS) entry which is preliminary data.</text>
</comment>
<evidence type="ECO:0000256" key="2">
    <source>
        <dbReference type="ARBA" id="ARBA00007317"/>
    </source>
</evidence>
<keyword evidence="4 6" id="KW-0450">Lipoyl</keyword>
<keyword evidence="10" id="KW-0670">Pyruvate</keyword>
<dbReference type="PROSITE" id="PS51826">
    <property type="entry name" value="PSBD"/>
    <property type="match status" value="1"/>
</dbReference>
<evidence type="ECO:0000313" key="10">
    <source>
        <dbReference type="EMBL" id="GGE78033.1"/>
    </source>
</evidence>
<dbReference type="Pfam" id="PF00198">
    <property type="entry name" value="2-oxoacid_dh"/>
    <property type="match status" value="1"/>
</dbReference>
<dbReference type="PANTHER" id="PTHR43178:SF5">
    <property type="entry name" value="LIPOAMIDE ACYLTRANSFERASE COMPONENT OF BRANCHED-CHAIN ALPHA-KETO ACID DEHYDROGENASE COMPLEX, MITOCHONDRIAL"/>
    <property type="match status" value="1"/>
</dbReference>
<accession>A0A917AWS1</accession>
<dbReference type="InterPro" id="IPR001078">
    <property type="entry name" value="2-oxoacid_DH_actylTfrase"/>
</dbReference>
<sequence>MAETFNLPDVGEGLTEAEIVAWRVAVGDTVAVNDIVVEIETAKSLVELPVPFAGTVEELVVPEGETIEVGSPLIRIAAEGEAPAPQGSDESVEEETAEPHAEQKNQPEQKSQKGQRRSAEKRSQQKSAGKSVGEKTPDAGGDALVGSGPKADVAVRRPRVRHTEPDSVDVSDLGLPDPVLPIRDGGSGAAPDIADIVSKASPPVRALAKRLGVAVWELVGSGGNGKITRDDVERQAQEKQAQRSAGGAPARSLPVTASPRPPVPAEQGLLYEGPREEKIQVRGVRKATAANVSHMAANVPHVSVFKEVDVTRTMELREALKKDPSFEGLSVSPMLFAAKAIIWAARRNPQVNASWHDTHYTLKNYVNLGIAAATPRGLVVPVIHEAHTFNTRGLAAAITQLTVDARDGRTTPAEMQGGTISITNVGSLGLDGGTPILPPGQASIVALGRVQKKPWVVDGQIVPRDIMIIGGSFDHRLIDGEHAGRFISDVAAVLEQPGLLLD</sequence>
<dbReference type="InterPro" id="IPR036625">
    <property type="entry name" value="E3-bd_dom_sf"/>
</dbReference>
<evidence type="ECO:0000259" key="9">
    <source>
        <dbReference type="PROSITE" id="PS51826"/>
    </source>
</evidence>
<dbReference type="SUPFAM" id="SSF52777">
    <property type="entry name" value="CoA-dependent acyltransferases"/>
    <property type="match status" value="1"/>
</dbReference>
<dbReference type="InterPro" id="IPR004167">
    <property type="entry name" value="PSBD"/>
</dbReference>
<dbReference type="SUPFAM" id="SSF51230">
    <property type="entry name" value="Single hybrid motif"/>
    <property type="match status" value="1"/>
</dbReference>
<dbReference type="InterPro" id="IPR023213">
    <property type="entry name" value="CAT-like_dom_sf"/>
</dbReference>
<feature type="domain" description="Peripheral subunit-binding (PSBD)" evidence="9">
    <location>
        <begin position="199"/>
        <end position="236"/>
    </location>
</feature>
<feature type="region of interest" description="Disordered" evidence="7">
    <location>
        <begin position="224"/>
        <end position="268"/>
    </location>
</feature>
<dbReference type="Gene3D" id="3.30.559.10">
    <property type="entry name" value="Chloramphenicol acetyltransferase-like domain"/>
    <property type="match status" value="1"/>
</dbReference>
<dbReference type="Gene3D" id="4.10.320.10">
    <property type="entry name" value="E3-binding domain"/>
    <property type="match status" value="1"/>
</dbReference>
<keyword evidence="5 6" id="KW-0012">Acyltransferase</keyword>
<feature type="compositionally biased region" description="Basic and acidic residues" evidence="7">
    <location>
        <begin position="227"/>
        <end position="241"/>
    </location>
</feature>
<reference evidence="10" key="1">
    <citation type="journal article" date="2014" name="Int. J. Syst. Evol. Microbiol.">
        <title>Complete genome sequence of Corynebacterium casei LMG S-19264T (=DSM 44701T), isolated from a smear-ripened cheese.</title>
        <authorList>
            <consortium name="US DOE Joint Genome Institute (JGI-PGF)"/>
            <person name="Walter F."/>
            <person name="Albersmeier A."/>
            <person name="Kalinowski J."/>
            <person name="Ruckert C."/>
        </authorList>
    </citation>
    <scope>NUCLEOTIDE SEQUENCE</scope>
    <source>
        <strain evidence="10">CGMCC 1.15388</strain>
    </source>
</reference>
<dbReference type="GO" id="GO:0031405">
    <property type="term" value="F:lipoic acid binding"/>
    <property type="evidence" value="ECO:0007669"/>
    <property type="project" value="TreeGrafter"/>
</dbReference>
<reference evidence="10" key="2">
    <citation type="submission" date="2020-09" db="EMBL/GenBank/DDBJ databases">
        <authorList>
            <person name="Sun Q."/>
            <person name="Zhou Y."/>
        </authorList>
    </citation>
    <scope>NUCLEOTIDE SEQUENCE</scope>
    <source>
        <strain evidence="10">CGMCC 1.15388</strain>
    </source>
</reference>
<feature type="compositionally biased region" description="Basic and acidic residues" evidence="7">
    <location>
        <begin position="97"/>
        <end position="123"/>
    </location>
</feature>
<keyword evidence="11" id="KW-1185">Reference proteome</keyword>
<dbReference type="InterPro" id="IPR000089">
    <property type="entry name" value="Biotin_lipoyl"/>
</dbReference>
<dbReference type="PANTHER" id="PTHR43178">
    <property type="entry name" value="DIHYDROLIPOAMIDE ACETYLTRANSFERASE COMPONENT OF PYRUVATE DEHYDROGENASE COMPLEX"/>
    <property type="match status" value="1"/>
</dbReference>
<gene>
    <name evidence="10" type="ORF">GCM10011401_26620</name>
</gene>
<comment type="similarity">
    <text evidence="2 6">Belongs to the 2-oxoacid dehydrogenase family.</text>
</comment>
<dbReference type="EMBL" id="BMIS01000017">
    <property type="protein sequence ID" value="GGE78033.1"/>
    <property type="molecule type" value="Genomic_DNA"/>
</dbReference>
<comment type="cofactor">
    <cofactor evidence="1 6">
        <name>(R)-lipoate</name>
        <dbReference type="ChEBI" id="CHEBI:83088"/>
    </cofactor>
</comment>
<evidence type="ECO:0000256" key="4">
    <source>
        <dbReference type="ARBA" id="ARBA00022823"/>
    </source>
</evidence>
<dbReference type="Proteomes" id="UP000633136">
    <property type="component" value="Unassembled WGS sequence"/>
</dbReference>
<dbReference type="EC" id="2.3.1.-" evidence="6"/>
<dbReference type="InterPro" id="IPR011053">
    <property type="entry name" value="Single_hybrid_motif"/>
</dbReference>
<dbReference type="CDD" id="cd06849">
    <property type="entry name" value="lipoyl_domain"/>
    <property type="match status" value="1"/>
</dbReference>
<evidence type="ECO:0000313" key="11">
    <source>
        <dbReference type="Proteomes" id="UP000633136"/>
    </source>
</evidence>
<dbReference type="InterPro" id="IPR050743">
    <property type="entry name" value="2-oxoacid_DH_E2_comp"/>
</dbReference>
<evidence type="ECO:0000256" key="7">
    <source>
        <dbReference type="SAM" id="MobiDB-lite"/>
    </source>
</evidence>
<dbReference type="SUPFAM" id="SSF47005">
    <property type="entry name" value="Peripheral subunit-binding domain of 2-oxo acid dehydrogenase complex"/>
    <property type="match status" value="1"/>
</dbReference>
<organism evidence="10 11">
    <name type="scientific">Nesterenkonia cremea</name>
    <dbReference type="NCBI Taxonomy" id="1882340"/>
    <lineage>
        <taxon>Bacteria</taxon>
        <taxon>Bacillati</taxon>
        <taxon>Actinomycetota</taxon>
        <taxon>Actinomycetes</taxon>
        <taxon>Micrococcales</taxon>
        <taxon>Micrococcaceae</taxon>
        <taxon>Nesterenkonia</taxon>
    </lineage>
</organism>
<name>A0A917AWS1_9MICC</name>
<dbReference type="RefSeq" id="WP_188686699.1">
    <property type="nucleotide sequence ID" value="NZ_BMIS01000017.1"/>
</dbReference>
<dbReference type="PROSITE" id="PS50968">
    <property type="entry name" value="BIOTINYL_LIPOYL"/>
    <property type="match status" value="1"/>
</dbReference>
<evidence type="ECO:0000256" key="1">
    <source>
        <dbReference type="ARBA" id="ARBA00001938"/>
    </source>
</evidence>
<dbReference type="FunFam" id="3.30.559.10:FF:000007">
    <property type="entry name" value="Dihydrolipoamide acetyltransferase component of pyruvate dehydrogenase complex"/>
    <property type="match status" value="1"/>
</dbReference>
<evidence type="ECO:0000256" key="3">
    <source>
        <dbReference type="ARBA" id="ARBA00022679"/>
    </source>
</evidence>